<comment type="caution">
    <text evidence="3">The sequence shown here is derived from an EMBL/GenBank/DDBJ whole genome shotgun (WGS) entry which is preliminary data.</text>
</comment>
<dbReference type="AlphaFoldDB" id="A0A4R9KC99"/>
<dbReference type="InterPro" id="IPR011990">
    <property type="entry name" value="TPR-like_helical_dom_sf"/>
</dbReference>
<dbReference type="Pfam" id="PF13174">
    <property type="entry name" value="TPR_6"/>
    <property type="match status" value="1"/>
</dbReference>
<dbReference type="PANTHER" id="PTHR44749:SF1">
    <property type="entry name" value="TETRATRICOPEPTIDE-LIKE HELICAL DOMAIN-CONTAINING PROTEIN"/>
    <property type="match status" value="1"/>
</dbReference>
<keyword evidence="2" id="KW-0472">Membrane</keyword>
<dbReference type="Proteomes" id="UP000297762">
    <property type="component" value="Unassembled WGS sequence"/>
</dbReference>
<protein>
    <submittedName>
        <fullName evidence="3">Uncharacterized protein</fullName>
    </submittedName>
</protein>
<keyword evidence="2" id="KW-0812">Transmembrane</keyword>
<keyword evidence="2" id="KW-1133">Transmembrane helix</keyword>
<dbReference type="InterPro" id="IPR044650">
    <property type="entry name" value="SRFR1-like"/>
</dbReference>
<dbReference type="PROSITE" id="PS50005">
    <property type="entry name" value="TPR"/>
    <property type="match status" value="4"/>
</dbReference>
<evidence type="ECO:0000256" key="2">
    <source>
        <dbReference type="SAM" id="Phobius"/>
    </source>
</evidence>
<feature type="transmembrane region" description="Helical" evidence="2">
    <location>
        <begin position="28"/>
        <end position="48"/>
    </location>
</feature>
<dbReference type="GO" id="GO:0045892">
    <property type="term" value="P:negative regulation of DNA-templated transcription"/>
    <property type="evidence" value="ECO:0007669"/>
    <property type="project" value="InterPro"/>
</dbReference>
<evidence type="ECO:0000313" key="3">
    <source>
        <dbReference type="EMBL" id="TGL64542.1"/>
    </source>
</evidence>
<dbReference type="Pfam" id="PF13431">
    <property type="entry name" value="TPR_17"/>
    <property type="match status" value="1"/>
</dbReference>
<gene>
    <name evidence="3" type="ORF">EHQ64_01470</name>
</gene>
<keyword evidence="4" id="KW-1185">Reference proteome</keyword>
<dbReference type="InterPro" id="IPR019734">
    <property type="entry name" value="TPR_rpt"/>
</dbReference>
<dbReference type="Gene3D" id="1.25.40.10">
    <property type="entry name" value="Tetratricopeptide repeat domain"/>
    <property type="match status" value="1"/>
</dbReference>
<feature type="repeat" description="TPR" evidence="1">
    <location>
        <begin position="87"/>
        <end position="120"/>
    </location>
</feature>
<evidence type="ECO:0000256" key="1">
    <source>
        <dbReference type="PROSITE-ProRule" id="PRU00339"/>
    </source>
</evidence>
<dbReference type="EMBL" id="RQGF01000007">
    <property type="protein sequence ID" value="TGL64542.1"/>
    <property type="molecule type" value="Genomic_DNA"/>
</dbReference>
<name>A0A4R9KC99_9LEPT</name>
<feature type="repeat" description="TPR" evidence="1">
    <location>
        <begin position="121"/>
        <end position="154"/>
    </location>
</feature>
<feature type="repeat" description="TPR" evidence="1">
    <location>
        <begin position="189"/>
        <end position="222"/>
    </location>
</feature>
<keyword evidence="1" id="KW-0802">TPR repeat</keyword>
<accession>A0A4R9KC99</accession>
<reference evidence="3" key="1">
    <citation type="journal article" date="2019" name="PLoS Negl. Trop. Dis.">
        <title>Revisiting the worldwide diversity of Leptospira species in the environment.</title>
        <authorList>
            <person name="Vincent A.T."/>
            <person name="Schiettekatte O."/>
            <person name="Bourhy P."/>
            <person name="Veyrier F.J."/>
            <person name="Picardeau M."/>
        </authorList>
    </citation>
    <scope>NUCLEOTIDE SEQUENCE [LARGE SCALE GENOMIC DNA]</scope>
    <source>
        <strain evidence="3">201702455</strain>
    </source>
</reference>
<dbReference type="OrthoDB" id="317977at2"/>
<sequence length="378" mass="43679">MSANFRKSIYGIGRYTLKRFLSRARATYSVKIIAIIIFCLSISVGEIFSQDTTRPEYEKADQLIENQDYKSALKILLEYEKKKPEDDILLFKIGFSYFRLEEDKKALSYFEKAIKSNSKVSKYYDYYGASLYFSGNIDEAEKQFLKCVELDPKAQKAMSMLGAVYAEKRQSSKAKSYFLKALEIDPDDLRANYSLGGLYFNEGDLIKAQKYFEICYKLDPENYATVSYLIENLYRQGKIEEGEKYKKNLIQIKNSSKDPRISNLRYFRFDSFPIKDFMIVAQEGFTKTGDLYYYYVFSVFDKNGKHVKNINVESSVVLKEHGFKYIIGMDTIEEGNPKHSTSNIAYPELPSYSELKSVLTEILEGKVNFPSSSSPNSK</sequence>
<organism evidence="3 4">
    <name type="scientific">Leptospira sarikeiensis</name>
    <dbReference type="NCBI Taxonomy" id="2484943"/>
    <lineage>
        <taxon>Bacteria</taxon>
        <taxon>Pseudomonadati</taxon>
        <taxon>Spirochaetota</taxon>
        <taxon>Spirochaetia</taxon>
        <taxon>Leptospirales</taxon>
        <taxon>Leptospiraceae</taxon>
        <taxon>Leptospira</taxon>
    </lineage>
</organism>
<dbReference type="SMART" id="SM00028">
    <property type="entry name" value="TPR"/>
    <property type="match status" value="4"/>
</dbReference>
<dbReference type="PANTHER" id="PTHR44749">
    <property type="entry name" value="SUPPRESSOR OF RPS4-RLD 1"/>
    <property type="match status" value="1"/>
</dbReference>
<proteinExistence type="predicted"/>
<evidence type="ECO:0000313" key="4">
    <source>
        <dbReference type="Proteomes" id="UP000297762"/>
    </source>
</evidence>
<dbReference type="Pfam" id="PF13181">
    <property type="entry name" value="TPR_8"/>
    <property type="match status" value="1"/>
</dbReference>
<dbReference type="SUPFAM" id="SSF48452">
    <property type="entry name" value="TPR-like"/>
    <property type="match status" value="1"/>
</dbReference>
<feature type="repeat" description="TPR" evidence="1">
    <location>
        <begin position="155"/>
        <end position="188"/>
    </location>
</feature>